<reference evidence="1 2" key="1">
    <citation type="submission" date="2019-06" db="EMBL/GenBank/DDBJ databases">
        <authorList>
            <person name="Yang Y."/>
        </authorList>
    </citation>
    <scope>NUCLEOTIDE SEQUENCE [LARGE SCALE GENOMIC DNA]</scope>
    <source>
        <strain evidence="1 2">BIT-26</strain>
    </source>
</reference>
<dbReference type="GO" id="GO:0016740">
    <property type="term" value="F:transferase activity"/>
    <property type="evidence" value="ECO:0007669"/>
    <property type="project" value="UniProtKB-KW"/>
</dbReference>
<dbReference type="Gene3D" id="3.90.1200.10">
    <property type="match status" value="2"/>
</dbReference>
<keyword evidence="2" id="KW-1185">Reference proteome</keyword>
<proteinExistence type="predicted"/>
<accession>A0A506VB93</accession>
<comment type="caution">
    <text evidence="1">The sequence shown here is derived from an EMBL/GenBank/DDBJ whole genome shotgun (WGS) entry which is preliminary data.</text>
</comment>
<keyword evidence="1" id="KW-0808">Transferase</keyword>
<organism evidence="1 2">
    <name type="scientific">Mixta tenebrionis</name>
    <dbReference type="NCBI Taxonomy" id="2562439"/>
    <lineage>
        <taxon>Bacteria</taxon>
        <taxon>Pseudomonadati</taxon>
        <taxon>Pseudomonadota</taxon>
        <taxon>Gammaproteobacteria</taxon>
        <taxon>Enterobacterales</taxon>
        <taxon>Erwiniaceae</taxon>
        <taxon>Mixta</taxon>
    </lineage>
</organism>
<dbReference type="OrthoDB" id="581471at2"/>
<dbReference type="InterPro" id="IPR011009">
    <property type="entry name" value="Kinase-like_dom_sf"/>
</dbReference>
<dbReference type="SUPFAM" id="SSF56112">
    <property type="entry name" value="Protein kinase-like (PK-like)"/>
    <property type="match status" value="2"/>
</dbReference>
<dbReference type="AlphaFoldDB" id="A0A506VB93"/>
<gene>
    <name evidence="1" type="ORF">FKM52_09560</name>
</gene>
<name>A0A506VB93_9GAMM</name>
<dbReference type="EMBL" id="VHQI01000005">
    <property type="protein sequence ID" value="TPW42273.1"/>
    <property type="molecule type" value="Genomic_DNA"/>
</dbReference>
<sequence>MKVKLPSRVRMKSCCNSTGAMRKCGSYSNSPPRTRRKKRETNMNMHDAALIANDSALPGLALLLEPHRLLSRLRACSATGATRDLTINYLRYKPGTSCIVGLTLTLADGRQQLCYAKALTPERFHQSWQHPRRQRLIAAAHPHAPLALRDEAILLQYPEFDFAIRYLNDLIDVKKRPDFLQQLLPGSAEASAFTPRFLRYKPERRAVIALSRHGQPQAVVRIANAREFERILQGCSLGAALGHLSLAGFDRSRRALATHWLAGESLAPETGARLERSTLHAVGGELARLHQTPFLPPVARHGAEEAQTLQDVFNTFRAIYPPGADRFLALTRRISRHLVAGDNHPVLLHGDFSADQIVRTADGDLRFIDWDRSCSGNALADIASFRARLEMQLISGLPDAQQAAEAIDALLDGYLARRSLPAGLAWHSASALLCLATEPFRLRAPDWPQQTEALLARAAQLVEKETEKRLSGGEPVKPQETLAPLVDPGRIAQPLLQALRLPAGSRLQQCLLLRHKPGRRALIEYQLTLPDGTSRPVIGKYRVKGLDRHAFRCQQALWRRGFDAAAAVAVPQPLAALPEWRLWLQEKVHATPLTEWLQPDHPQLAVVGAQVGKALAVLQQSEALLEATAASTWSLEDELKVLQTGLQQIAADYPQWQARLSQLFYACQTLAAALTQALVRPVHRDFYPDQVMIDRRQPQQVVLVDFDLCSRSCAALDAGNYLAHVAELALRRYGATTALDRHAQAFTRAYLAHSAGVSAADIERFTALSLARHIFLSTRFPDRAHTTLPLLEHCERLTGCQPGAAENSR</sequence>
<dbReference type="Proteomes" id="UP000319523">
    <property type="component" value="Unassembled WGS sequence"/>
</dbReference>
<protein>
    <submittedName>
        <fullName evidence="1">Phosphotransferase</fullName>
    </submittedName>
</protein>
<evidence type="ECO:0000313" key="1">
    <source>
        <dbReference type="EMBL" id="TPW42273.1"/>
    </source>
</evidence>
<evidence type="ECO:0000313" key="2">
    <source>
        <dbReference type="Proteomes" id="UP000319523"/>
    </source>
</evidence>